<keyword evidence="2" id="KW-1185">Reference proteome</keyword>
<dbReference type="Gene3D" id="2.60.120.620">
    <property type="entry name" value="q2cbj1_9rhob like domain"/>
    <property type="match status" value="1"/>
</dbReference>
<dbReference type="Pfam" id="PF05721">
    <property type="entry name" value="PhyH"/>
    <property type="match status" value="1"/>
</dbReference>
<proteinExistence type="predicted"/>
<organism evidence="1 2">
    <name type="scientific">Parasphingopyxis lamellibrachiae</name>
    <dbReference type="NCBI Taxonomy" id="680125"/>
    <lineage>
        <taxon>Bacteria</taxon>
        <taxon>Pseudomonadati</taxon>
        <taxon>Pseudomonadota</taxon>
        <taxon>Alphaproteobacteria</taxon>
        <taxon>Sphingomonadales</taxon>
        <taxon>Sphingomonadaceae</taxon>
        <taxon>Parasphingopyxis</taxon>
    </lineage>
</organism>
<evidence type="ECO:0000313" key="1">
    <source>
        <dbReference type="EMBL" id="RED16165.1"/>
    </source>
</evidence>
<accession>A0A3D9FE99</accession>
<name>A0A3D9FE99_9SPHN</name>
<dbReference type="OrthoDB" id="547161at2"/>
<sequence length="303" mass="34750">MYSIFTSMKVFSDPWVGHPGLNRLGMHRKRLKAAQAISRFRRAQTVHRYDRDEQHLLDQGFVAIENFLPADEFDALRAECHASVDAAKAITPLPAKPEVWGFGDSDRHDWGFDRFDGSTLNRFIRPGPLAAAFPRNRRFKRLARIVTGKTMAARRNWIYQTVNGDDTEIPDQQREFHRDTFFNCMKYWFFIDPVREEDGPFVYVPGSHKLTPERIAWEEKKAEAAVEARLQQNRRGMTGSFRIEREELAALGLPPPQSYPVPGNTLVVANVFGFHRRGDAVPGTDRLSLYGNHRPQPFIPLGS</sequence>
<dbReference type="Proteomes" id="UP000256310">
    <property type="component" value="Unassembled WGS sequence"/>
</dbReference>
<reference evidence="1 2" key="1">
    <citation type="submission" date="2018-07" db="EMBL/GenBank/DDBJ databases">
        <title>Genomic Encyclopedia of Type Strains, Phase IV (KMG-IV): sequencing the most valuable type-strain genomes for metagenomic binning, comparative biology and taxonomic classification.</title>
        <authorList>
            <person name="Goeker M."/>
        </authorList>
    </citation>
    <scope>NUCLEOTIDE SEQUENCE [LARGE SCALE GENOMIC DNA]</scope>
    <source>
        <strain evidence="1 2">DSM 26725</strain>
    </source>
</reference>
<keyword evidence="1" id="KW-0560">Oxidoreductase</keyword>
<keyword evidence="1" id="KW-0223">Dioxygenase</keyword>
<dbReference type="GO" id="GO:0016706">
    <property type="term" value="F:2-oxoglutarate-dependent dioxygenase activity"/>
    <property type="evidence" value="ECO:0007669"/>
    <property type="project" value="UniProtKB-ARBA"/>
</dbReference>
<dbReference type="SUPFAM" id="SSF51197">
    <property type="entry name" value="Clavaminate synthase-like"/>
    <property type="match status" value="1"/>
</dbReference>
<dbReference type="AlphaFoldDB" id="A0A3D9FE99"/>
<dbReference type="RefSeq" id="WP_116235602.1">
    <property type="nucleotide sequence ID" value="NZ_QRDP01000004.1"/>
</dbReference>
<evidence type="ECO:0000313" key="2">
    <source>
        <dbReference type="Proteomes" id="UP000256310"/>
    </source>
</evidence>
<gene>
    <name evidence="1" type="ORF">DFR46_1180</name>
</gene>
<protein>
    <submittedName>
        <fullName evidence="1">Phytanoyl-CoA dioxygenase PhyH</fullName>
    </submittedName>
</protein>
<dbReference type="EMBL" id="QRDP01000004">
    <property type="protein sequence ID" value="RED16165.1"/>
    <property type="molecule type" value="Genomic_DNA"/>
</dbReference>
<comment type="caution">
    <text evidence="1">The sequence shown here is derived from an EMBL/GenBank/DDBJ whole genome shotgun (WGS) entry which is preliminary data.</text>
</comment>
<dbReference type="InterPro" id="IPR008775">
    <property type="entry name" value="Phytyl_CoA_dOase-like"/>
</dbReference>